<proteinExistence type="predicted"/>
<dbReference type="STRING" id="253628.A0A0D2A6U2"/>
<dbReference type="GeneID" id="27314425"/>
<evidence type="ECO:0000313" key="2">
    <source>
        <dbReference type="EMBL" id="KIW02305.1"/>
    </source>
</evidence>
<reference evidence="2 3" key="1">
    <citation type="submission" date="2015-01" db="EMBL/GenBank/DDBJ databases">
        <title>The Genome Sequence of Ochroconis gallopava CBS43764.</title>
        <authorList>
            <consortium name="The Broad Institute Genomics Platform"/>
            <person name="Cuomo C."/>
            <person name="de Hoog S."/>
            <person name="Gorbushina A."/>
            <person name="Stielow B."/>
            <person name="Teixiera M."/>
            <person name="Abouelleil A."/>
            <person name="Chapman S.B."/>
            <person name="Priest M."/>
            <person name="Young S.K."/>
            <person name="Wortman J."/>
            <person name="Nusbaum C."/>
            <person name="Birren B."/>
        </authorList>
    </citation>
    <scope>NUCLEOTIDE SEQUENCE [LARGE SCALE GENOMIC DNA]</scope>
    <source>
        <strain evidence="2 3">CBS 43764</strain>
    </source>
</reference>
<dbReference type="InterPro" id="IPR043132">
    <property type="entry name" value="BCAT-like_C"/>
</dbReference>
<feature type="region of interest" description="Disordered" evidence="1">
    <location>
        <begin position="1"/>
        <end position="24"/>
    </location>
</feature>
<feature type="region of interest" description="Disordered" evidence="1">
    <location>
        <begin position="148"/>
        <end position="175"/>
    </location>
</feature>
<sequence length="361" mass="40036">MASPSDLAAAQSENLSGPAASSPPSDFTIFTSIRCDPILETSSDNVGYSSRRRCKLYFPELHRQRLLEAAAAFWPNVKFKELESTASFETALLDELDEKERMHETYICPMKVKYSFTSTGRTHVELAPVPALPLEALFPTTFRLPSLHSTSSKKSRFGGPSLSSPYTPYPSNPPCSLSRRGSDDYFSIHSTSTSSTVSSSASSRSGSSSTHGPRTTLACTYEIWIDIQPTEQTAHTRFKTSSRAQYDAARARALPNPEDVTQEVLLWNPSGFITEGSLLTPYFYRNRRWVTPPVVDPQYGGGQAGTSRRWALEQGLCEEAAVERRSIRVGERVWVSNGVRGFGWGKIQGMKQSDEESERSF</sequence>
<dbReference type="Pfam" id="PF01063">
    <property type="entry name" value="Aminotran_4"/>
    <property type="match status" value="1"/>
</dbReference>
<dbReference type="InParanoid" id="A0A0D2A6U2"/>
<evidence type="ECO:0000313" key="3">
    <source>
        <dbReference type="Proteomes" id="UP000053259"/>
    </source>
</evidence>
<name>A0A0D2A6U2_9PEZI</name>
<dbReference type="OrthoDB" id="5288718at2759"/>
<dbReference type="SUPFAM" id="SSF56752">
    <property type="entry name" value="D-aminoacid aminotransferase-like PLP-dependent enzymes"/>
    <property type="match status" value="1"/>
</dbReference>
<dbReference type="Proteomes" id="UP000053259">
    <property type="component" value="Unassembled WGS sequence"/>
</dbReference>
<evidence type="ECO:0000256" key="1">
    <source>
        <dbReference type="SAM" id="MobiDB-lite"/>
    </source>
</evidence>
<dbReference type="RefSeq" id="XP_016212174.1">
    <property type="nucleotide sequence ID" value="XM_016360092.1"/>
</dbReference>
<accession>A0A0D2A6U2</accession>
<evidence type="ECO:0008006" key="4">
    <source>
        <dbReference type="Google" id="ProtNLM"/>
    </source>
</evidence>
<protein>
    <recommendedName>
        <fullName evidence="4">Aminotransferase class IV</fullName>
    </recommendedName>
</protein>
<dbReference type="GO" id="GO:0003824">
    <property type="term" value="F:catalytic activity"/>
    <property type="evidence" value="ECO:0007669"/>
    <property type="project" value="InterPro"/>
</dbReference>
<dbReference type="AlphaFoldDB" id="A0A0D2A6U2"/>
<feature type="region of interest" description="Disordered" evidence="1">
    <location>
        <begin position="189"/>
        <end position="213"/>
    </location>
</feature>
<dbReference type="VEuPathDB" id="FungiDB:PV09_06452"/>
<keyword evidence="3" id="KW-1185">Reference proteome</keyword>
<dbReference type="EMBL" id="KN847550">
    <property type="protein sequence ID" value="KIW02305.1"/>
    <property type="molecule type" value="Genomic_DNA"/>
</dbReference>
<organism evidence="2 3">
    <name type="scientific">Verruconis gallopava</name>
    <dbReference type="NCBI Taxonomy" id="253628"/>
    <lineage>
        <taxon>Eukaryota</taxon>
        <taxon>Fungi</taxon>
        <taxon>Dikarya</taxon>
        <taxon>Ascomycota</taxon>
        <taxon>Pezizomycotina</taxon>
        <taxon>Dothideomycetes</taxon>
        <taxon>Pleosporomycetidae</taxon>
        <taxon>Venturiales</taxon>
        <taxon>Sympoventuriaceae</taxon>
        <taxon>Verruconis</taxon>
    </lineage>
</organism>
<feature type="compositionally biased region" description="Low complexity" evidence="1">
    <location>
        <begin position="189"/>
        <end position="210"/>
    </location>
</feature>
<dbReference type="HOGENOM" id="CLU_020844_6_0_1"/>
<dbReference type="InterPro" id="IPR001544">
    <property type="entry name" value="Aminotrans_IV"/>
</dbReference>
<dbReference type="Gene3D" id="3.20.10.10">
    <property type="entry name" value="D-amino Acid Aminotransferase, subunit A, domain 2"/>
    <property type="match status" value="1"/>
</dbReference>
<gene>
    <name evidence="2" type="ORF">PV09_06452</name>
</gene>
<dbReference type="InterPro" id="IPR036038">
    <property type="entry name" value="Aminotransferase-like"/>
</dbReference>